<keyword evidence="7" id="KW-1185">Reference proteome</keyword>
<dbReference type="InterPro" id="IPR045851">
    <property type="entry name" value="AMP-bd_C_sf"/>
</dbReference>
<dbReference type="SMART" id="SM00823">
    <property type="entry name" value="PKS_PP"/>
    <property type="match status" value="1"/>
</dbReference>
<evidence type="ECO:0000256" key="4">
    <source>
        <dbReference type="ARBA" id="ARBA00022553"/>
    </source>
</evidence>
<dbReference type="NCBIfam" id="TIGR01720">
    <property type="entry name" value="NRPS-para261"/>
    <property type="match status" value="1"/>
</dbReference>
<protein>
    <submittedName>
        <fullName evidence="6">Non-ribosomal peptide synthase domain TIGR01720</fullName>
    </submittedName>
</protein>
<evidence type="ECO:0000313" key="7">
    <source>
        <dbReference type="Proteomes" id="UP000219072"/>
    </source>
</evidence>
<comment type="similarity">
    <text evidence="2">Belongs to the ATP-dependent AMP-binding enzyme family.</text>
</comment>
<name>A0A286EAP5_9ACTN</name>
<evidence type="ECO:0000313" key="6">
    <source>
        <dbReference type="EMBL" id="SOD67982.1"/>
    </source>
</evidence>
<keyword evidence="3" id="KW-0596">Phosphopantetheine</keyword>
<dbReference type="PANTHER" id="PTHR45398:SF1">
    <property type="entry name" value="ENZYME, PUTATIVE (JCVI)-RELATED"/>
    <property type="match status" value="1"/>
</dbReference>
<proteinExistence type="inferred from homology"/>
<dbReference type="Gene3D" id="3.30.559.30">
    <property type="entry name" value="Nonribosomal peptide synthetase, condensation domain"/>
    <property type="match status" value="1"/>
</dbReference>
<feature type="non-terminal residue" evidence="6">
    <location>
        <position position="1"/>
    </location>
</feature>
<dbReference type="SUPFAM" id="SSF47336">
    <property type="entry name" value="ACP-like"/>
    <property type="match status" value="1"/>
</dbReference>
<dbReference type="EMBL" id="OCNE01000049">
    <property type="protein sequence ID" value="SOD67982.1"/>
    <property type="molecule type" value="Genomic_DNA"/>
</dbReference>
<dbReference type="FunFam" id="1.10.1200.10:FF:000005">
    <property type="entry name" value="Nonribosomal peptide synthetase 1"/>
    <property type="match status" value="1"/>
</dbReference>
<organism evidence="6 7">
    <name type="scientific">Streptomyces zhaozhouensis</name>
    <dbReference type="NCBI Taxonomy" id="1300267"/>
    <lineage>
        <taxon>Bacteria</taxon>
        <taxon>Bacillati</taxon>
        <taxon>Actinomycetota</taxon>
        <taxon>Actinomycetes</taxon>
        <taxon>Kitasatosporales</taxon>
        <taxon>Streptomycetaceae</taxon>
        <taxon>Streptomyces</taxon>
    </lineage>
</organism>
<dbReference type="GO" id="GO:0044550">
    <property type="term" value="P:secondary metabolite biosynthetic process"/>
    <property type="evidence" value="ECO:0007669"/>
    <property type="project" value="UniProtKB-ARBA"/>
</dbReference>
<dbReference type="InterPro" id="IPR001242">
    <property type="entry name" value="Condensation_dom"/>
</dbReference>
<dbReference type="Gene3D" id="1.10.1200.10">
    <property type="entry name" value="ACP-like"/>
    <property type="match status" value="1"/>
</dbReference>
<dbReference type="FunFam" id="3.30.300.30:FF:000010">
    <property type="entry name" value="Enterobactin synthetase component F"/>
    <property type="match status" value="1"/>
</dbReference>
<dbReference type="InterPro" id="IPR036736">
    <property type="entry name" value="ACP-like_sf"/>
</dbReference>
<dbReference type="InterPro" id="IPR010060">
    <property type="entry name" value="NRPS_synth"/>
</dbReference>
<sequence>GHRIEPGEIETVLTTHPAVTQATVILREDTPGHPQLVAYAVTQAPVTEDALRDNLRDVLPDYMIPAALLTLDALPLTPHGKLDRDALPAPDYSSRVASRAPEGAREVQLARLFAETLRLDAVGADDGFFHLGGDSIMSIQLIAKARALGLHLTVRDVFEHQTVAELAKITSDTPVVENADQAAHTMPRSGPVPPTPMALWLAELGGPTSEYSQSLTVRTPPGLDADTLAEALQALLRHHDSFRLRADIGGEMEVLPPEAVSVTDCLVTVDATGLDDGALERLLVEEGTAARARLAPARGVMVQAVWLDRGAEDGSLTLVAHHLAVDTVSWHIVLGDLVTACQSVATTPGTAVALQPTGTSWRQWATALHALADAPAREAELDHWRATLADVTPRLRLDPARDTHATTADHVSELDVDTTQALLTWVPDRYNATLNELLLTAFALAVGDWRRRRPDSGGPGAPVVLDLESHGRHEHAVAGVDLTRTTGWFTAVYPLRLQHQAVGRADLGNDGAALSQAVKEIKEQLRRTPGDGLGYGLLRHLNGRTRAQLAGLPGPEFRFNYHGRLVRQRESAHWQPVFSGLSGASPAMPVSHALDLNSVTTEAAEGPRLQARWTYLPRLTTEADAAHLADGWFKALRMLVHHASGQDVMGITPSDVSHTSITQAELDQLEAELDSEWGI</sequence>
<comment type="cofactor">
    <cofactor evidence="1">
        <name>pantetheine 4'-phosphate</name>
        <dbReference type="ChEBI" id="CHEBI:47942"/>
    </cofactor>
</comment>
<dbReference type="GO" id="GO:0003824">
    <property type="term" value="F:catalytic activity"/>
    <property type="evidence" value="ECO:0007669"/>
    <property type="project" value="InterPro"/>
</dbReference>
<dbReference type="Gene3D" id="3.30.300.30">
    <property type="match status" value="1"/>
</dbReference>
<dbReference type="GO" id="GO:0008610">
    <property type="term" value="P:lipid biosynthetic process"/>
    <property type="evidence" value="ECO:0007669"/>
    <property type="project" value="UniProtKB-ARBA"/>
</dbReference>
<dbReference type="InterPro" id="IPR023213">
    <property type="entry name" value="CAT-like_dom_sf"/>
</dbReference>
<dbReference type="GO" id="GO:0031177">
    <property type="term" value="F:phosphopantetheine binding"/>
    <property type="evidence" value="ECO:0007669"/>
    <property type="project" value="InterPro"/>
</dbReference>
<accession>A0A286EAP5</accession>
<dbReference type="SUPFAM" id="SSF52777">
    <property type="entry name" value="CoA-dependent acyltransferases"/>
    <property type="match status" value="2"/>
</dbReference>
<dbReference type="GO" id="GO:0017000">
    <property type="term" value="P:antibiotic biosynthetic process"/>
    <property type="evidence" value="ECO:0007669"/>
    <property type="project" value="UniProtKB-ARBA"/>
</dbReference>
<dbReference type="RefSeq" id="WP_245880854.1">
    <property type="nucleotide sequence ID" value="NZ_OCNE01000049.1"/>
</dbReference>
<dbReference type="InterPro" id="IPR020806">
    <property type="entry name" value="PKS_PP-bd"/>
</dbReference>
<gene>
    <name evidence="6" type="ORF">SAMN06297387_1492</name>
</gene>
<dbReference type="Gene3D" id="3.30.559.10">
    <property type="entry name" value="Chloramphenicol acetyltransferase-like domain"/>
    <property type="match status" value="1"/>
</dbReference>
<dbReference type="InterPro" id="IPR009081">
    <property type="entry name" value="PP-bd_ACP"/>
</dbReference>
<feature type="domain" description="Carrier" evidence="5">
    <location>
        <begin position="100"/>
        <end position="174"/>
    </location>
</feature>
<dbReference type="Pfam" id="PF13193">
    <property type="entry name" value="AMP-binding_C"/>
    <property type="match status" value="1"/>
</dbReference>
<dbReference type="SUPFAM" id="SSF56801">
    <property type="entry name" value="Acetyl-CoA synthetase-like"/>
    <property type="match status" value="1"/>
</dbReference>
<keyword evidence="4" id="KW-0597">Phosphoprotein</keyword>
<evidence type="ECO:0000256" key="3">
    <source>
        <dbReference type="ARBA" id="ARBA00022450"/>
    </source>
</evidence>
<dbReference type="AlphaFoldDB" id="A0A286EAP5"/>
<dbReference type="PANTHER" id="PTHR45398">
    <property type="match status" value="1"/>
</dbReference>
<evidence type="ECO:0000259" key="5">
    <source>
        <dbReference type="PROSITE" id="PS50075"/>
    </source>
</evidence>
<dbReference type="Pfam" id="PF00550">
    <property type="entry name" value="PP-binding"/>
    <property type="match status" value="1"/>
</dbReference>
<evidence type="ECO:0000256" key="2">
    <source>
        <dbReference type="ARBA" id="ARBA00006432"/>
    </source>
</evidence>
<reference evidence="6 7" key="1">
    <citation type="submission" date="2017-09" db="EMBL/GenBank/DDBJ databases">
        <authorList>
            <person name="Ehlers B."/>
            <person name="Leendertz F.H."/>
        </authorList>
    </citation>
    <scope>NUCLEOTIDE SEQUENCE [LARGE SCALE GENOMIC DNA]</scope>
    <source>
        <strain evidence="6 7">CGMCC 4.7095</strain>
    </source>
</reference>
<dbReference type="Proteomes" id="UP000219072">
    <property type="component" value="Unassembled WGS sequence"/>
</dbReference>
<dbReference type="PROSITE" id="PS00012">
    <property type="entry name" value="PHOSPHOPANTETHEINE"/>
    <property type="match status" value="1"/>
</dbReference>
<dbReference type="InterPro" id="IPR006162">
    <property type="entry name" value="Ppantetheine_attach_site"/>
</dbReference>
<dbReference type="PROSITE" id="PS50075">
    <property type="entry name" value="CARRIER"/>
    <property type="match status" value="1"/>
</dbReference>
<evidence type="ECO:0000256" key="1">
    <source>
        <dbReference type="ARBA" id="ARBA00001957"/>
    </source>
</evidence>
<dbReference type="InterPro" id="IPR025110">
    <property type="entry name" value="AMP-bd_C"/>
</dbReference>
<dbReference type="Pfam" id="PF00668">
    <property type="entry name" value="Condensation"/>
    <property type="match status" value="1"/>
</dbReference>